<sequence>MESEFYDINDRNQDYQEINLLVGRMIHGLKAMAMIYHDYSDDINSFERIHELKDNLAYRLKSAQHLYLLLLNEYELKERELTKILENDPRLFQVNWGGKNPVAGKIEEELAAIFDSLVYHLNTSFDYLAHITSYICLKKIKKTVYWSGLRNYAKAKGNEISTLWIKETIVRVNDDFVSKLDDYRSRLIHTKRDVHPLMAFKSNETKVTQLYLSASDTSKRFFKKSLANYDKDKGISLSFLASTLIRDTLDKIELMLDALVYEINVASNFPNNWDESKKGLMLIRRDPKTKKGKLVSDIEWDKFKHKTD</sequence>
<evidence type="ECO:0000313" key="1">
    <source>
        <dbReference type="EMBL" id="RYC50424.1"/>
    </source>
</evidence>
<reference evidence="1 2" key="1">
    <citation type="submission" date="2014-04" db="EMBL/GenBank/DDBJ databases">
        <title>Whole genome of Muricauda olearia.</title>
        <authorList>
            <person name="Zhang X.-H."/>
            <person name="Tang K."/>
        </authorList>
    </citation>
    <scope>NUCLEOTIDE SEQUENCE [LARGE SCALE GENOMIC DNA]</scope>
    <source>
        <strain evidence="1 2">Th120</strain>
    </source>
</reference>
<comment type="caution">
    <text evidence="1">The sequence shown here is derived from an EMBL/GenBank/DDBJ whole genome shotgun (WGS) entry which is preliminary data.</text>
</comment>
<organism evidence="1 2">
    <name type="scientific">Flagellimonas olearia</name>
    <dbReference type="NCBI Taxonomy" id="552546"/>
    <lineage>
        <taxon>Bacteria</taxon>
        <taxon>Pseudomonadati</taxon>
        <taxon>Bacteroidota</taxon>
        <taxon>Flavobacteriia</taxon>
        <taxon>Flavobacteriales</taxon>
        <taxon>Flavobacteriaceae</taxon>
        <taxon>Flagellimonas</taxon>
    </lineage>
</organism>
<dbReference type="Proteomes" id="UP000290261">
    <property type="component" value="Unassembled WGS sequence"/>
</dbReference>
<dbReference type="RefSeq" id="WP_129656004.1">
    <property type="nucleotide sequence ID" value="NZ_ML142914.1"/>
</dbReference>
<name>A0A444VI49_9FLAO</name>
<gene>
    <name evidence="1" type="ORF">DN53_05760</name>
</gene>
<dbReference type="AlphaFoldDB" id="A0A444VI49"/>
<dbReference type="EMBL" id="JJMP01000010">
    <property type="protein sequence ID" value="RYC50424.1"/>
    <property type="molecule type" value="Genomic_DNA"/>
</dbReference>
<proteinExistence type="predicted"/>
<keyword evidence="2" id="KW-1185">Reference proteome</keyword>
<evidence type="ECO:0000313" key="2">
    <source>
        <dbReference type="Proteomes" id="UP000290261"/>
    </source>
</evidence>
<accession>A0A444VI49</accession>
<protein>
    <recommendedName>
        <fullName evidence="3">Cthe-2314-like HEPN domain-containing protein</fullName>
    </recommendedName>
</protein>
<evidence type="ECO:0008006" key="3">
    <source>
        <dbReference type="Google" id="ProtNLM"/>
    </source>
</evidence>